<evidence type="ECO:0000313" key="2">
    <source>
        <dbReference type="Proteomes" id="UP000483820"/>
    </source>
</evidence>
<sequence>MDDIQQEGAEKYPNYFAASCGKRVIGYYIEWENAEVLEKQLKKLTHVIYLFVNVQEDGIINGTNDRAENRFLEKRSSVQQGLDHHDPDVDAVSTIGISIQESENVTI</sequence>
<accession>A0A6A5GHG0</accession>
<dbReference type="InterPro" id="IPR017853">
    <property type="entry name" value="GH"/>
</dbReference>
<evidence type="ECO:0000313" key="1">
    <source>
        <dbReference type="EMBL" id="KAF1754123.1"/>
    </source>
</evidence>
<dbReference type="SUPFAM" id="SSF51445">
    <property type="entry name" value="(Trans)glycosidases"/>
    <property type="match status" value="1"/>
</dbReference>
<dbReference type="GeneID" id="78776989"/>
<dbReference type="PANTHER" id="PTHR46073:SF4">
    <property type="entry name" value="GH18 DOMAIN-CONTAINING PROTEIN"/>
    <property type="match status" value="1"/>
</dbReference>
<reference evidence="1 2" key="1">
    <citation type="submission" date="2019-12" db="EMBL/GenBank/DDBJ databases">
        <title>Chromosome-level assembly of the Caenorhabditis remanei genome.</title>
        <authorList>
            <person name="Teterina A.A."/>
            <person name="Willis J.H."/>
            <person name="Phillips P.C."/>
        </authorList>
    </citation>
    <scope>NUCLEOTIDE SEQUENCE [LARGE SCALE GENOMIC DNA]</scope>
    <source>
        <strain evidence="1 2">PX506</strain>
        <tissue evidence="1">Whole organism</tissue>
    </source>
</reference>
<dbReference type="AlphaFoldDB" id="A0A6A5GHG0"/>
<dbReference type="PANTHER" id="PTHR46073">
    <property type="entry name" value="CHITINASE"/>
    <property type="match status" value="1"/>
</dbReference>
<dbReference type="Proteomes" id="UP000483820">
    <property type="component" value="Chromosome V"/>
</dbReference>
<protein>
    <submittedName>
        <fullName evidence="1">Uncharacterized protein</fullName>
    </submittedName>
</protein>
<dbReference type="CTD" id="78776989"/>
<dbReference type="RefSeq" id="XP_053582653.1">
    <property type="nucleotide sequence ID" value="XM_053733740.1"/>
</dbReference>
<name>A0A6A5GHG0_CAERE</name>
<dbReference type="EMBL" id="WUAV01000005">
    <property type="protein sequence ID" value="KAF1754123.1"/>
    <property type="molecule type" value="Genomic_DNA"/>
</dbReference>
<dbReference type="Gene3D" id="3.20.20.80">
    <property type="entry name" value="Glycosidases"/>
    <property type="match status" value="1"/>
</dbReference>
<dbReference type="KEGG" id="crq:GCK72_020681"/>
<comment type="caution">
    <text evidence="1">The sequence shown here is derived from an EMBL/GenBank/DDBJ whole genome shotgun (WGS) entry which is preliminary data.</text>
</comment>
<proteinExistence type="predicted"/>
<gene>
    <name evidence="1" type="ORF">GCK72_020681</name>
</gene>
<organism evidence="1 2">
    <name type="scientific">Caenorhabditis remanei</name>
    <name type="common">Caenorhabditis vulgaris</name>
    <dbReference type="NCBI Taxonomy" id="31234"/>
    <lineage>
        <taxon>Eukaryota</taxon>
        <taxon>Metazoa</taxon>
        <taxon>Ecdysozoa</taxon>
        <taxon>Nematoda</taxon>
        <taxon>Chromadorea</taxon>
        <taxon>Rhabditida</taxon>
        <taxon>Rhabditina</taxon>
        <taxon>Rhabditomorpha</taxon>
        <taxon>Rhabditoidea</taxon>
        <taxon>Rhabditidae</taxon>
        <taxon>Peloderinae</taxon>
        <taxon>Caenorhabditis</taxon>
    </lineage>
</organism>